<protein>
    <submittedName>
        <fullName evidence="4">Transporter substrate-binding domain-containing protein</fullName>
    </submittedName>
</protein>
<proteinExistence type="predicted"/>
<dbReference type="AlphaFoldDB" id="A0A833N4F2"/>
<dbReference type="RefSeq" id="WP_152212146.1">
    <property type="nucleotide sequence ID" value="NZ_WFLN01000005.1"/>
</dbReference>
<dbReference type="PANTHER" id="PTHR35936:SF35">
    <property type="entry name" value="L-CYSTINE-BINDING PROTEIN TCYJ"/>
    <property type="match status" value="1"/>
</dbReference>
<feature type="domain" description="Solute-binding protein family 3/N-terminal" evidence="3">
    <location>
        <begin position="65"/>
        <end position="120"/>
    </location>
</feature>
<sequence>MLIRKFLFFKKSSLIIIIAFFSIQKQLIGEEKKIKIIAEEVQMHSFYEVIKIDPKAPPKKEDPKNPVEPVDPNAPPKIVGSDVEIVTRILKKLKIPFEVEIVKWNELVPMIKEGKADIALGIQKSVLLKKYAYFPRTSLRTRNYIFHRLKTEIGDSETLSYEEAVAKNLIVGIVVGFTYPKEFWDFYPYENLQLNRLLYETKDYKDNIIKLKQNKIDLFIADRERTSALLKKLGAEETVFQYRNVLYWRDYYCVFPNKAQYPNKEKLLSQFERELYKMKEKDEIPVINEMWIEKGF</sequence>
<evidence type="ECO:0000313" key="4">
    <source>
        <dbReference type="EMBL" id="KAB8031971.1"/>
    </source>
</evidence>
<dbReference type="EMBL" id="WFLN01000005">
    <property type="protein sequence ID" value="KAB8031971.1"/>
    <property type="molecule type" value="Genomic_DNA"/>
</dbReference>
<keyword evidence="1" id="KW-0732">Signal</keyword>
<feature type="compositionally biased region" description="Basic and acidic residues" evidence="2">
    <location>
        <begin position="54"/>
        <end position="65"/>
    </location>
</feature>
<comment type="caution">
    <text evidence="4">The sequence shown here is derived from an EMBL/GenBank/DDBJ whole genome shotgun (WGS) entry which is preliminary data.</text>
</comment>
<dbReference type="Gene3D" id="3.40.190.10">
    <property type="entry name" value="Periplasmic binding protein-like II"/>
    <property type="match status" value="2"/>
</dbReference>
<organism evidence="4 5">
    <name type="scientific">Fluviispira multicolorata</name>
    <dbReference type="NCBI Taxonomy" id="2654512"/>
    <lineage>
        <taxon>Bacteria</taxon>
        <taxon>Pseudomonadati</taxon>
        <taxon>Bdellovibrionota</taxon>
        <taxon>Oligoflexia</taxon>
        <taxon>Silvanigrellales</taxon>
        <taxon>Silvanigrellaceae</taxon>
        <taxon>Fluviispira</taxon>
    </lineage>
</organism>
<dbReference type="Pfam" id="PF00497">
    <property type="entry name" value="SBP_bac_3"/>
    <property type="match status" value="1"/>
</dbReference>
<dbReference type="InterPro" id="IPR001638">
    <property type="entry name" value="Solute-binding_3/MltF_N"/>
</dbReference>
<gene>
    <name evidence="4" type="ORF">GCL57_04815</name>
</gene>
<dbReference type="Proteomes" id="UP000442694">
    <property type="component" value="Unassembled WGS sequence"/>
</dbReference>
<dbReference type="SUPFAM" id="SSF53850">
    <property type="entry name" value="Periplasmic binding protein-like II"/>
    <property type="match status" value="1"/>
</dbReference>
<reference evidence="4 5" key="1">
    <citation type="submission" date="2019-10" db="EMBL/GenBank/DDBJ databases">
        <title>New genus of Silvanigrellaceae.</title>
        <authorList>
            <person name="Pitt A."/>
            <person name="Hahn M.W."/>
        </authorList>
    </citation>
    <scope>NUCLEOTIDE SEQUENCE [LARGE SCALE GENOMIC DNA]</scope>
    <source>
        <strain evidence="4 5">33A1-SZDP</strain>
    </source>
</reference>
<feature type="region of interest" description="Disordered" evidence="2">
    <location>
        <begin position="54"/>
        <end position="73"/>
    </location>
</feature>
<evidence type="ECO:0000256" key="1">
    <source>
        <dbReference type="ARBA" id="ARBA00022729"/>
    </source>
</evidence>
<keyword evidence="5" id="KW-1185">Reference proteome</keyword>
<name>A0A833N4F2_9BACT</name>
<evidence type="ECO:0000259" key="3">
    <source>
        <dbReference type="Pfam" id="PF00497"/>
    </source>
</evidence>
<accession>A0A833N4F2</accession>
<evidence type="ECO:0000313" key="5">
    <source>
        <dbReference type="Proteomes" id="UP000442694"/>
    </source>
</evidence>
<dbReference type="PANTHER" id="PTHR35936">
    <property type="entry name" value="MEMBRANE-BOUND LYTIC MUREIN TRANSGLYCOSYLASE F"/>
    <property type="match status" value="1"/>
</dbReference>
<evidence type="ECO:0000256" key="2">
    <source>
        <dbReference type="SAM" id="MobiDB-lite"/>
    </source>
</evidence>